<feature type="transmembrane region" description="Helical" evidence="1">
    <location>
        <begin position="255"/>
        <end position="281"/>
    </location>
</feature>
<accession>A0A6J6Z3A0</accession>
<feature type="transmembrane region" description="Helical" evidence="1">
    <location>
        <begin position="351"/>
        <end position="370"/>
    </location>
</feature>
<name>A0A6J6Z3A0_9ZZZZ</name>
<sequence length="509" mass="57801">MLKKLFPYLFLLLLAIPIVGLPLLRLNPVDINSDVFQYVSLANYYLYFDHPQIRDAFTVGPVIPILLFCLKWLALQWFSWSAQLDITLVCLVSYLSYSAIVMSLLFISRKLGIPTVIGVLLGCLFLFFLPWDSEALSPNGELVSSAFICLGLACYFGASAFTYKRLTTIALLILVAFFTKVQSLPILILCIYCFAMPAKSKGQLITLCLLIGAIIEAILFYNGSGLLYHFQGLANYTAGQSTGALTYLKQIPVRLAWIANGTVQFFPLLLWIVLTQFFLGIRNTSTPSISPNLFRFSTFWLWYGVCFVTVFLPNRFFPHYFLFFIPMVVLFSGYTARFLLTAPLKSHHTTILVICIAALTCFKTAQVLPLQKSLQETAKILYIPFALSPQADKVRMLIGTKGDNFYVHGWDYRYFAYLNKGYYGQPHLYSVQQNFQSPESYLAQLMQAPPQYILDSVEHSGFIRGANWRLTQHPVWAPMMARCYVLSFDEAGLRLYERKSPLPSDCLVH</sequence>
<feature type="transmembrane region" description="Helical" evidence="1">
    <location>
        <begin position="113"/>
        <end position="131"/>
    </location>
</feature>
<feature type="transmembrane region" description="Helical" evidence="1">
    <location>
        <begin position="204"/>
        <end position="221"/>
    </location>
</feature>
<keyword evidence="1" id="KW-0812">Transmembrane</keyword>
<feature type="transmembrane region" description="Helical" evidence="1">
    <location>
        <begin position="319"/>
        <end position="339"/>
    </location>
</feature>
<evidence type="ECO:0000313" key="2">
    <source>
        <dbReference type="EMBL" id="CAB4813608.1"/>
    </source>
</evidence>
<keyword evidence="1" id="KW-1133">Transmembrane helix</keyword>
<reference evidence="2" key="1">
    <citation type="submission" date="2020-05" db="EMBL/GenBank/DDBJ databases">
        <authorList>
            <person name="Chiriac C."/>
            <person name="Salcher M."/>
            <person name="Ghai R."/>
            <person name="Kavagutti S V."/>
        </authorList>
    </citation>
    <scope>NUCLEOTIDE SEQUENCE</scope>
</reference>
<protein>
    <submittedName>
        <fullName evidence="2">Unannotated protein</fullName>
    </submittedName>
</protein>
<feature type="transmembrane region" description="Helical" evidence="1">
    <location>
        <begin position="56"/>
        <end position="74"/>
    </location>
</feature>
<feature type="transmembrane region" description="Helical" evidence="1">
    <location>
        <begin position="143"/>
        <end position="163"/>
    </location>
</feature>
<gene>
    <name evidence="2" type="ORF">UFOPK3037_01499</name>
</gene>
<dbReference type="EMBL" id="CAFAAO010000027">
    <property type="protein sequence ID" value="CAB4813608.1"/>
    <property type="molecule type" value="Genomic_DNA"/>
</dbReference>
<feature type="transmembrane region" description="Helical" evidence="1">
    <location>
        <begin position="169"/>
        <end position="192"/>
    </location>
</feature>
<dbReference type="AlphaFoldDB" id="A0A6J6Z3A0"/>
<keyword evidence="1" id="KW-0472">Membrane</keyword>
<proteinExistence type="predicted"/>
<feature type="transmembrane region" description="Helical" evidence="1">
    <location>
        <begin position="86"/>
        <end position="107"/>
    </location>
</feature>
<evidence type="ECO:0000256" key="1">
    <source>
        <dbReference type="SAM" id="Phobius"/>
    </source>
</evidence>
<organism evidence="2">
    <name type="scientific">freshwater metagenome</name>
    <dbReference type="NCBI Taxonomy" id="449393"/>
    <lineage>
        <taxon>unclassified sequences</taxon>
        <taxon>metagenomes</taxon>
        <taxon>ecological metagenomes</taxon>
    </lineage>
</organism>
<feature type="transmembrane region" description="Helical" evidence="1">
    <location>
        <begin position="293"/>
        <end position="313"/>
    </location>
</feature>